<keyword evidence="2" id="KW-1185">Reference proteome</keyword>
<dbReference type="Proteomes" id="UP001596513">
    <property type="component" value="Unassembled WGS sequence"/>
</dbReference>
<dbReference type="InterPro" id="IPR029052">
    <property type="entry name" value="Metallo-depent_PP-like"/>
</dbReference>
<dbReference type="EMBL" id="JBHTEK010000001">
    <property type="protein sequence ID" value="MFC7666797.1"/>
    <property type="molecule type" value="Genomic_DNA"/>
</dbReference>
<protein>
    <submittedName>
        <fullName evidence="1">Uncharacterized protein</fullName>
    </submittedName>
</protein>
<dbReference type="RefSeq" id="WP_380206152.1">
    <property type="nucleotide sequence ID" value="NZ_JBHTEK010000001.1"/>
</dbReference>
<accession>A0ABW2U0A6</accession>
<gene>
    <name evidence="1" type="ORF">ACFQT0_04705</name>
</gene>
<organism evidence="1 2">
    <name type="scientific">Hymenobacter humi</name>
    <dbReference type="NCBI Taxonomy" id="1411620"/>
    <lineage>
        <taxon>Bacteria</taxon>
        <taxon>Pseudomonadati</taxon>
        <taxon>Bacteroidota</taxon>
        <taxon>Cytophagia</taxon>
        <taxon>Cytophagales</taxon>
        <taxon>Hymenobacteraceae</taxon>
        <taxon>Hymenobacter</taxon>
    </lineage>
</organism>
<proteinExistence type="predicted"/>
<evidence type="ECO:0000313" key="1">
    <source>
        <dbReference type="EMBL" id="MFC7666797.1"/>
    </source>
</evidence>
<comment type="caution">
    <text evidence="1">The sequence shown here is derived from an EMBL/GenBank/DDBJ whole genome shotgun (WGS) entry which is preliminary data.</text>
</comment>
<sequence>MRSDLSSMLNIKKFVFDPSRLAGKRLLHGHVPTPTAQVRAKAALHPGALGLDTGCVYRHNPELAHLAALNLDTWELALVPNREPPIPSANVE</sequence>
<reference evidence="2" key="1">
    <citation type="journal article" date="2019" name="Int. J. Syst. Evol. Microbiol.">
        <title>The Global Catalogue of Microorganisms (GCM) 10K type strain sequencing project: providing services to taxonomists for standard genome sequencing and annotation.</title>
        <authorList>
            <consortium name="The Broad Institute Genomics Platform"/>
            <consortium name="The Broad Institute Genome Sequencing Center for Infectious Disease"/>
            <person name="Wu L."/>
            <person name="Ma J."/>
        </authorList>
    </citation>
    <scope>NUCLEOTIDE SEQUENCE [LARGE SCALE GENOMIC DNA]</scope>
    <source>
        <strain evidence="2">JCM 19635</strain>
    </source>
</reference>
<evidence type="ECO:0000313" key="2">
    <source>
        <dbReference type="Proteomes" id="UP001596513"/>
    </source>
</evidence>
<name>A0ABW2U0A6_9BACT</name>
<dbReference type="Gene3D" id="3.60.21.10">
    <property type="match status" value="1"/>
</dbReference>